<protein>
    <recommendedName>
        <fullName evidence="3">DUF3447 domain-containing protein</fullName>
    </recommendedName>
</protein>
<dbReference type="Proteomes" id="UP001470230">
    <property type="component" value="Unassembled WGS sequence"/>
</dbReference>
<evidence type="ECO:0000313" key="1">
    <source>
        <dbReference type="EMBL" id="KAK8897605.1"/>
    </source>
</evidence>
<organism evidence="1 2">
    <name type="scientific">Tritrichomonas musculus</name>
    <dbReference type="NCBI Taxonomy" id="1915356"/>
    <lineage>
        <taxon>Eukaryota</taxon>
        <taxon>Metamonada</taxon>
        <taxon>Parabasalia</taxon>
        <taxon>Tritrichomonadida</taxon>
        <taxon>Tritrichomonadidae</taxon>
        <taxon>Tritrichomonas</taxon>
    </lineage>
</organism>
<name>A0ABR2L5V1_9EUKA</name>
<dbReference type="SUPFAM" id="SSF48403">
    <property type="entry name" value="Ankyrin repeat"/>
    <property type="match status" value="1"/>
</dbReference>
<reference evidence="1 2" key="1">
    <citation type="submission" date="2024-04" db="EMBL/GenBank/DDBJ databases">
        <title>Tritrichomonas musculus Genome.</title>
        <authorList>
            <person name="Alves-Ferreira E."/>
            <person name="Grigg M."/>
            <person name="Lorenzi H."/>
            <person name="Galac M."/>
        </authorList>
    </citation>
    <scope>NUCLEOTIDE SEQUENCE [LARGE SCALE GENOMIC DNA]</scope>
    <source>
        <strain evidence="1 2">EAF2021</strain>
    </source>
</reference>
<accession>A0ABR2L5V1</accession>
<evidence type="ECO:0008006" key="3">
    <source>
        <dbReference type="Google" id="ProtNLM"/>
    </source>
</evidence>
<dbReference type="InterPro" id="IPR036770">
    <property type="entry name" value="Ankyrin_rpt-contain_sf"/>
</dbReference>
<evidence type="ECO:0000313" key="2">
    <source>
        <dbReference type="Proteomes" id="UP001470230"/>
    </source>
</evidence>
<dbReference type="EMBL" id="JAPFFF010000002">
    <property type="protein sequence ID" value="KAK8897605.1"/>
    <property type="molecule type" value="Genomic_DNA"/>
</dbReference>
<gene>
    <name evidence="1" type="ORF">M9Y10_015566</name>
</gene>
<keyword evidence="2" id="KW-1185">Reference proteome</keyword>
<comment type="caution">
    <text evidence="1">The sequence shown here is derived from an EMBL/GenBank/DDBJ whole genome shotgun (WGS) entry which is preliminary data.</text>
</comment>
<sequence length="370" mass="44506">MEIEEYIHQQKELYFLILTLIEDPCDDENNFENYINFHKSQDFIKDHEEFKHELLLISNISRNHHRNPSFFNKIFKILDYLFKDNKGTITNHELFNIFKRNKPILLYLIENKIILLDDIIIRYIKFSYEAIESDLFQFFLPEIKKYEEENENKTQKIEDNINFEDNRKIGENDSYISTLIRNDSVEEFITYVNKINLPLSDTKIAKSIFETNPLLIENDTTLIEYAAFFGSIQIFQYLRLNGVELGHSLWLYAIHSNNADMIHLLEEFNVQPQDDTYCGCLVESIKCHHNSISNYIEDNLLVSNLNEYLKEKIFSASLCYSNYNHFPDNFDKYSVFYYLNRYNYSKLVNFYVEIKKREIENIRISKIFYF</sequence>
<proteinExistence type="predicted"/>